<dbReference type="Proteomes" id="UP000239698">
    <property type="component" value="Unassembled WGS sequence"/>
</dbReference>
<dbReference type="AlphaFoldDB" id="A0ABD6W6P7"/>
<dbReference type="GeneID" id="49821392"/>
<keyword evidence="2" id="KW-0472">Membrane</keyword>
<evidence type="ECO:0000313" key="5">
    <source>
        <dbReference type="Proteomes" id="UP000237881"/>
    </source>
</evidence>
<feature type="region of interest" description="Disordered" evidence="1">
    <location>
        <begin position="1"/>
        <end position="36"/>
    </location>
</feature>
<accession>A0ABD6W6P7</accession>
<proteinExistence type="predicted"/>
<comment type="caution">
    <text evidence="3">The sequence shown here is derived from an EMBL/GenBank/DDBJ whole genome shotgun (WGS) entry which is preliminary data.</text>
</comment>
<keyword evidence="6" id="KW-1185">Reference proteome</keyword>
<feature type="transmembrane region" description="Helical" evidence="2">
    <location>
        <begin position="46"/>
        <end position="79"/>
    </location>
</feature>
<evidence type="ECO:0000256" key="1">
    <source>
        <dbReference type="SAM" id="MobiDB-lite"/>
    </source>
</evidence>
<protein>
    <submittedName>
        <fullName evidence="3">DUF4190 domain-containing protein</fullName>
    </submittedName>
</protein>
<keyword evidence="2" id="KW-0812">Transmembrane</keyword>
<name>A0ABD6W6P7_RATRA</name>
<feature type="compositionally biased region" description="Low complexity" evidence="1">
    <location>
        <begin position="20"/>
        <end position="29"/>
    </location>
</feature>
<keyword evidence="2" id="KW-1133">Transmembrane helix</keyword>
<evidence type="ECO:0000313" key="3">
    <source>
        <dbReference type="EMBL" id="PPF10770.1"/>
    </source>
</evidence>
<evidence type="ECO:0000313" key="4">
    <source>
        <dbReference type="EMBL" id="PPH73992.1"/>
    </source>
</evidence>
<dbReference type="Proteomes" id="UP000237881">
    <property type="component" value="Unassembled WGS sequence"/>
</dbReference>
<dbReference type="KEGG" id="rry:C1O28_12980"/>
<sequence>MTDAHQIPQPAPPRPDAEHAIGPAAGFAPPSGPPPAPARSGLALTALILGIAAVPLAFLPLLGAPAGLTAVVMGIVCLVKRRPPKGFAVSGVVLGALGFVLAIVVLGVAVVGVLGAVEKQQAVSRSDTVQKEQVASSFNNGVAFDDGVAIGVSSPAPYQPSTYAMGADQAQNIVLTFVLKNDSDKPYEPYVVIGASSGGVEASRISDYDSGETFKDPTTAVLPGGSVTWQRAFSVADSASLIVQVHVDQRPMVIFTGVQ</sequence>
<dbReference type="RefSeq" id="WP_097167176.1">
    <property type="nucleotide sequence ID" value="NZ_CP028129.1"/>
</dbReference>
<dbReference type="EMBL" id="PSUL01000039">
    <property type="protein sequence ID" value="PPF10770.1"/>
    <property type="molecule type" value="Genomic_DNA"/>
</dbReference>
<evidence type="ECO:0000313" key="6">
    <source>
        <dbReference type="Proteomes" id="UP000239698"/>
    </source>
</evidence>
<evidence type="ECO:0000256" key="2">
    <source>
        <dbReference type="SAM" id="Phobius"/>
    </source>
</evidence>
<gene>
    <name evidence="3" type="ORF">C5C04_12865</name>
    <name evidence="4" type="ORF">C5C40_13540</name>
</gene>
<organism evidence="3 5">
    <name type="scientific">Rathayibacter rathayi</name>
    <name type="common">Corynebacterium rathayi</name>
    <dbReference type="NCBI Taxonomy" id="33887"/>
    <lineage>
        <taxon>Bacteria</taxon>
        <taxon>Bacillati</taxon>
        <taxon>Actinomycetota</taxon>
        <taxon>Actinomycetes</taxon>
        <taxon>Micrococcales</taxon>
        <taxon>Microbacteriaceae</taxon>
        <taxon>Rathayibacter</taxon>
    </lineage>
</organism>
<feature type="transmembrane region" description="Helical" evidence="2">
    <location>
        <begin position="91"/>
        <end position="117"/>
    </location>
</feature>
<reference evidence="5 6" key="1">
    <citation type="submission" date="2018-02" db="EMBL/GenBank/DDBJ databases">
        <title>Bacteriophage NCPPB3778 and a type I-E CRISPR drive the evolution of the US Biological Select Agent, Rathayibacter toxicus.</title>
        <authorList>
            <person name="Davis E.W.II."/>
            <person name="Tabima J.F."/>
            <person name="Weisberg A.J."/>
            <person name="Lopes L.D."/>
            <person name="Wiseman M.S."/>
            <person name="Wiseman M.S."/>
            <person name="Pupko T."/>
            <person name="Belcher M.S."/>
            <person name="Sechler A.J."/>
            <person name="Tancos M.A."/>
            <person name="Schroeder B.K."/>
            <person name="Murray T.D."/>
            <person name="Luster D.G."/>
            <person name="Schneider W.L."/>
            <person name="Rogers E."/>
            <person name="Andreote F.D."/>
            <person name="Grunwald N.J."/>
            <person name="Putnam M.L."/>
            <person name="Chang J.H."/>
        </authorList>
    </citation>
    <scope>NUCLEOTIDE SEQUENCE [LARGE SCALE GENOMIC DNA]</scope>
    <source>
        <strain evidence="4 6">AY1D6</strain>
        <strain evidence="3 5">AY1I9</strain>
    </source>
</reference>
<dbReference type="EMBL" id="PSVT01000040">
    <property type="protein sequence ID" value="PPH73992.1"/>
    <property type="molecule type" value="Genomic_DNA"/>
</dbReference>